<reference evidence="2" key="1">
    <citation type="journal article" date="2019" name="Int. J. Syst. Evol. Microbiol.">
        <title>The Global Catalogue of Microorganisms (GCM) 10K type strain sequencing project: providing services to taxonomists for standard genome sequencing and annotation.</title>
        <authorList>
            <consortium name="The Broad Institute Genomics Platform"/>
            <consortium name="The Broad Institute Genome Sequencing Center for Infectious Disease"/>
            <person name="Wu L."/>
            <person name="Ma J."/>
        </authorList>
    </citation>
    <scope>NUCLEOTIDE SEQUENCE [LARGE SCALE GENOMIC DNA]</scope>
    <source>
        <strain evidence="2">CGMCC 1.15044</strain>
    </source>
</reference>
<dbReference type="InterPro" id="IPR015422">
    <property type="entry name" value="PyrdxlP-dep_Trfase_small"/>
</dbReference>
<keyword evidence="2" id="KW-1185">Reference proteome</keyword>
<evidence type="ECO:0000313" key="1">
    <source>
        <dbReference type="EMBL" id="GGA38513.1"/>
    </source>
</evidence>
<dbReference type="InterPro" id="IPR015424">
    <property type="entry name" value="PyrdxlP-dep_Trfase"/>
</dbReference>
<comment type="caution">
    <text evidence="1">The sequence shown here is derived from an EMBL/GenBank/DDBJ whole genome shotgun (WGS) entry which is preliminary data.</text>
</comment>
<dbReference type="EMBL" id="BMHF01000007">
    <property type="protein sequence ID" value="GGA38513.1"/>
    <property type="molecule type" value="Genomic_DNA"/>
</dbReference>
<dbReference type="Gene3D" id="3.90.1150.10">
    <property type="entry name" value="Aspartate Aminotransferase, domain 1"/>
    <property type="match status" value="1"/>
</dbReference>
<accession>A0ABQ1G7Z2</accession>
<sequence length="162" mass="17767">MSEGFDEGLASWKANIRRLEKEEGLINLAWDRLEDRRIPDEGQPDPEVPEALRQEYTARRELMLSKLAEPSWDGTAIIAAGSRHIWLRLPEGLSSTALLRAALLEGAAFLPGPLATTEPAADRDRLIRLSYTGYGCAQLAVGLDRVAAAIGAFTARLDQDDP</sequence>
<proteinExistence type="predicted"/>
<evidence type="ECO:0000313" key="2">
    <source>
        <dbReference type="Proteomes" id="UP000609323"/>
    </source>
</evidence>
<dbReference type="Proteomes" id="UP000609323">
    <property type="component" value="Unassembled WGS sequence"/>
</dbReference>
<name>A0ABQ1G7Z2_9BACL</name>
<evidence type="ECO:0008006" key="3">
    <source>
        <dbReference type="Google" id="ProtNLM"/>
    </source>
</evidence>
<dbReference type="RefSeq" id="WP_094095821.1">
    <property type="nucleotide sequence ID" value="NZ_BMHF01000007.1"/>
</dbReference>
<dbReference type="SUPFAM" id="SSF53383">
    <property type="entry name" value="PLP-dependent transferases"/>
    <property type="match status" value="1"/>
</dbReference>
<gene>
    <name evidence="1" type="ORF">GCM10010917_24760</name>
</gene>
<organism evidence="1 2">
    <name type="scientific">Paenibacillus physcomitrellae</name>
    <dbReference type="NCBI Taxonomy" id="1619311"/>
    <lineage>
        <taxon>Bacteria</taxon>
        <taxon>Bacillati</taxon>
        <taxon>Bacillota</taxon>
        <taxon>Bacilli</taxon>
        <taxon>Bacillales</taxon>
        <taxon>Paenibacillaceae</taxon>
        <taxon>Paenibacillus</taxon>
    </lineage>
</organism>
<protein>
    <recommendedName>
        <fullName evidence="3">Aminotransferase class I/classII domain-containing protein</fullName>
    </recommendedName>
</protein>